<evidence type="ECO:0000256" key="1">
    <source>
        <dbReference type="SAM" id="MobiDB-lite"/>
    </source>
</evidence>
<keyword evidence="2" id="KW-0472">Membrane</keyword>
<protein>
    <submittedName>
        <fullName evidence="3">Uncharacterized protein</fullName>
    </submittedName>
</protein>
<accession>A0AAN7QFR7</accession>
<gene>
    <name evidence="3" type="ORF">SAY87_008173</name>
</gene>
<feature type="region of interest" description="Disordered" evidence="1">
    <location>
        <begin position="1"/>
        <end position="93"/>
    </location>
</feature>
<feature type="transmembrane region" description="Helical" evidence="2">
    <location>
        <begin position="112"/>
        <end position="131"/>
    </location>
</feature>
<dbReference type="AlphaFoldDB" id="A0AAN7QFR7"/>
<evidence type="ECO:0000256" key="2">
    <source>
        <dbReference type="SAM" id="Phobius"/>
    </source>
</evidence>
<dbReference type="EMBL" id="JAXIOK010000007">
    <property type="protein sequence ID" value="KAK4766531.1"/>
    <property type="molecule type" value="Genomic_DNA"/>
</dbReference>
<keyword evidence="2" id="KW-0812">Transmembrane</keyword>
<keyword evidence="2" id="KW-1133">Transmembrane helix</keyword>
<sequence>MTSLEIKRNAGEAQPHPEHESKSNMQKKDEPLCHCKSRGEGDDTSESDWHERLTEGQSNNQMTAKPEESEGACINKVGKKSKEQQQAGPEHSSCCKELELVNRRLISSSSNYGFHLASVLLPWNLTMYLFYLL</sequence>
<proteinExistence type="predicted"/>
<name>A0AAN7QFR7_9MYRT</name>
<reference evidence="3 4" key="1">
    <citation type="journal article" date="2023" name="Hortic Res">
        <title>Pangenome of water caltrop reveals structural variations and asymmetric subgenome divergence after allopolyploidization.</title>
        <authorList>
            <person name="Zhang X."/>
            <person name="Chen Y."/>
            <person name="Wang L."/>
            <person name="Yuan Y."/>
            <person name="Fang M."/>
            <person name="Shi L."/>
            <person name="Lu R."/>
            <person name="Comes H.P."/>
            <person name="Ma Y."/>
            <person name="Chen Y."/>
            <person name="Huang G."/>
            <person name="Zhou Y."/>
            <person name="Zheng Z."/>
            <person name="Qiu Y."/>
        </authorList>
    </citation>
    <scope>NUCLEOTIDE SEQUENCE [LARGE SCALE GENOMIC DNA]</scope>
    <source>
        <tissue evidence="3">Roots</tissue>
    </source>
</reference>
<evidence type="ECO:0000313" key="3">
    <source>
        <dbReference type="EMBL" id="KAK4766531.1"/>
    </source>
</evidence>
<evidence type="ECO:0000313" key="4">
    <source>
        <dbReference type="Proteomes" id="UP001345219"/>
    </source>
</evidence>
<feature type="compositionally biased region" description="Basic and acidic residues" evidence="1">
    <location>
        <begin position="1"/>
        <end position="54"/>
    </location>
</feature>
<comment type="caution">
    <text evidence="3">The sequence shown here is derived from an EMBL/GenBank/DDBJ whole genome shotgun (WGS) entry which is preliminary data.</text>
</comment>
<organism evidence="3 4">
    <name type="scientific">Trapa incisa</name>
    <dbReference type="NCBI Taxonomy" id="236973"/>
    <lineage>
        <taxon>Eukaryota</taxon>
        <taxon>Viridiplantae</taxon>
        <taxon>Streptophyta</taxon>
        <taxon>Embryophyta</taxon>
        <taxon>Tracheophyta</taxon>
        <taxon>Spermatophyta</taxon>
        <taxon>Magnoliopsida</taxon>
        <taxon>eudicotyledons</taxon>
        <taxon>Gunneridae</taxon>
        <taxon>Pentapetalae</taxon>
        <taxon>rosids</taxon>
        <taxon>malvids</taxon>
        <taxon>Myrtales</taxon>
        <taxon>Lythraceae</taxon>
        <taxon>Trapa</taxon>
    </lineage>
</organism>
<dbReference type="Proteomes" id="UP001345219">
    <property type="component" value="Chromosome 7"/>
</dbReference>
<keyword evidence="4" id="KW-1185">Reference proteome</keyword>